<dbReference type="PANTHER" id="PTHR34406">
    <property type="entry name" value="PROTEIN YCEI"/>
    <property type="match status" value="1"/>
</dbReference>
<keyword evidence="4" id="KW-1185">Reference proteome</keyword>
<dbReference type="EMBL" id="JAVRHZ010000001">
    <property type="protein sequence ID" value="MDT0554834.1"/>
    <property type="molecule type" value="Genomic_DNA"/>
</dbReference>
<dbReference type="PANTHER" id="PTHR34406:SF1">
    <property type="entry name" value="PROTEIN YCEI"/>
    <property type="match status" value="1"/>
</dbReference>
<dbReference type="InterPro" id="IPR036761">
    <property type="entry name" value="TTHA0802/YceI-like_sf"/>
</dbReference>
<evidence type="ECO:0000313" key="4">
    <source>
        <dbReference type="Proteomes" id="UP001254488"/>
    </source>
</evidence>
<reference evidence="3 4" key="1">
    <citation type="submission" date="2023-09" db="EMBL/GenBank/DDBJ databases">
        <authorList>
            <person name="Rey-Velasco X."/>
        </authorList>
    </citation>
    <scope>NUCLEOTIDE SEQUENCE [LARGE SCALE GENOMIC DNA]</scope>
    <source>
        <strain evidence="3 4">W242</strain>
    </source>
</reference>
<gene>
    <name evidence="3" type="ORF">RM538_02395</name>
</gene>
<feature type="signal peptide" evidence="1">
    <location>
        <begin position="1"/>
        <end position="18"/>
    </location>
</feature>
<dbReference type="SUPFAM" id="SSF101874">
    <property type="entry name" value="YceI-like"/>
    <property type="match status" value="1"/>
</dbReference>
<evidence type="ECO:0000256" key="1">
    <source>
        <dbReference type="SAM" id="SignalP"/>
    </source>
</evidence>
<organism evidence="3 4">
    <name type="scientific">Patiriisocius hiemis</name>
    <dbReference type="NCBI Taxonomy" id="3075604"/>
    <lineage>
        <taxon>Bacteria</taxon>
        <taxon>Pseudomonadati</taxon>
        <taxon>Bacteroidota</taxon>
        <taxon>Flavobacteriia</taxon>
        <taxon>Flavobacteriales</taxon>
        <taxon>Flavobacteriaceae</taxon>
        <taxon>Patiriisocius</taxon>
    </lineage>
</organism>
<dbReference type="SMART" id="SM00867">
    <property type="entry name" value="YceI"/>
    <property type="match status" value="1"/>
</dbReference>
<feature type="chain" id="PRO_5045253188" evidence="1">
    <location>
        <begin position="19"/>
        <end position="185"/>
    </location>
</feature>
<name>A0ABU2YB34_9FLAO</name>
<dbReference type="Gene3D" id="2.40.128.110">
    <property type="entry name" value="Lipid/polyisoprenoid-binding, YceI-like"/>
    <property type="match status" value="1"/>
</dbReference>
<sequence>MKKILFTFIMLFSIIATSQSEKTYQLDTKKSKLKWTGYYQFYFSEHTGTVNFTKGSLTTNFNKITGGSFEIDMKTITNEEHEKGIGPVAHLMDEDFFDVEKYPKATLEITKVEYFESENKHKFYADLTLKEITKPIVFWGTADGNTRTLTTRFKLDRTDWGINYNNKIKNEAISNAMGFETILYF</sequence>
<dbReference type="RefSeq" id="WP_311331791.1">
    <property type="nucleotide sequence ID" value="NZ_JAVRHZ010000001.1"/>
</dbReference>
<feature type="domain" description="Lipid/polyisoprenoid-binding YceI-like" evidence="2">
    <location>
        <begin position="23"/>
        <end position="184"/>
    </location>
</feature>
<accession>A0ABU2YB34</accession>
<protein>
    <submittedName>
        <fullName evidence="3">YceI family protein</fullName>
    </submittedName>
</protein>
<dbReference type="InterPro" id="IPR007372">
    <property type="entry name" value="Lipid/polyisoprenoid-bd_YceI"/>
</dbReference>
<comment type="caution">
    <text evidence="3">The sequence shown here is derived from an EMBL/GenBank/DDBJ whole genome shotgun (WGS) entry which is preliminary data.</text>
</comment>
<dbReference type="Proteomes" id="UP001254488">
    <property type="component" value="Unassembled WGS sequence"/>
</dbReference>
<proteinExistence type="predicted"/>
<dbReference type="Pfam" id="PF04264">
    <property type="entry name" value="YceI"/>
    <property type="match status" value="1"/>
</dbReference>
<keyword evidence="1" id="KW-0732">Signal</keyword>
<evidence type="ECO:0000259" key="2">
    <source>
        <dbReference type="SMART" id="SM00867"/>
    </source>
</evidence>
<evidence type="ECO:0000313" key="3">
    <source>
        <dbReference type="EMBL" id="MDT0554834.1"/>
    </source>
</evidence>